<dbReference type="PANTHER" id="PTHR12302">
    <property type="entry name" value="EBNA2 BINDING PROTEIN P100"/>
    <property type="match status" value="1"/>
</dbReference>
<dbReference type="GO" id="GO:0016787">
    <property type="term" value="F:hydrolase activity"/>
    <property type="evidence" value="ECO:0007669"/>
    <property type="project" value="UniProtKB-KW"/>
</dbReference>
<accession>A0A166JH42</accession>
<feature type="domain" description="TNase-like" evidence="4">
    <location>
        <begin position="46"/>
        <end position="178"/>
    </location>
</feature>
<dbReference type="InterPro" id="IPR016071">
    <property type="entry name" value="Staphylococal_nuclease_OB-fold"/>
</dbReference>
<comment type="caution">
    <text evidence="5">The sequence shown here is derived from an EMBL/GenBank/DDBJ whole genome shotgun (WGS) entry which is preliminary data.</text>
</comment>
<organism evidence="5 6">
    <name type="scientific">Nodularia spumigena CENA596</name>
    <dbReference type="NCBI Taxonomy" id="1819295"/>
    <lineage>
        <taxon>Bacteria</taxon>
        <taxon>Bacillati</taxon>
        <taxon>Cyanobacteriota</taxon>
        <taxon>Cyanophyceae</taxon>
        <taxon>Nostocales</taxon>
        <taxon>Nodulariaceae</taxon>
        <taxon>Nodularia</taxon>
    </lineage>
</organism>
<evidence type="ECO:0000313" key="5">
    <source>
        <dbReference type="EMBL" id="KZL49708.1"/>
    </source>
</evidence>
<protein>
    <submittedName>
        <fullName evidence="5">Nuclease</fullName>
    </submittedName>
</protein>
<dbReference type="GO" id="GO:0004519">
    <property type="term" value="F:endonuclease activity"/>
    <property type="evidence" value="ECO:0007669"/>
    <property type="project" value="UniProtKB-KW"/>
</dbReference>
<gene>
    <name evidence="5" type="ORF">A2T98_11280</name>
</gene>
<keyword evidence="1" id="KW-0540">Nuclease</keyword>
<keyword evidence="2" id="KW-0255">Endonuclease</keyword>
<evidence type="ECO:0000256" key="3">
    <source>
        <dbReference type="ARBA" id="ARBA00022801"/>
    </source>
</evidence>
<evidence type="ECO:0000313" key="6">
    <source>
        <dbReference type="Proteomes" id="UP000076555"/>
    </source>
</evidence>
<evidence type="ECO:0000256" key="1">
    <source>
        <dbReference type="ARBA" id="ARBA00022722"/>
    </source>
</evidence>
<name>A0A166JH42_NODSP</name>
<dbReference type="Proteomes" id="UP000076555">
    <property type="component" value="Unassembled WGS sequence"/>
</dbReference>
<evidence type="ECO:0000259" key="4">
    <source>
        <dbReference type="PROSITE" id="PS50830"/>
    </source>
</evidence>
<dbReference type="Pfam" id="PF00565">
    <property type="entry name" value="SNase"/>
    <property type="match status" value="1"/>
</dbReference>
<dbReference type="SUPFAM" id="SSF50199">
    <property type="entry name" value="Staphylococcal nuclease"/>
    <property type="match status" value="1"/>
</dbReference>
<dbReference type="Gene3D" id="2.40.50.90">
    <property type="match status" value="1"/>
</dbReference>
<dbReference type="PANTHER" id="PTHR12302:SF3">
    <property type="entry name" value="SERINE_THREONINE-PROTEIN KINASE 31"/>
    <property type="match status" value="1"/>
</dbReference>
<dbReference type="AlphaFoldDB" id="A0A166JH42"/>
<dbReference type="InterPro" id="IPR035437">
    <property type="entry name" value="SNase_OB-fold_sf"/>
</dbReference>
<proteinExistence type="predicted"/>
<sequence>MRIKIFFTQRRKDAKGFFGVLVRKIVLFACLLLLVSCQADNQTASNQVQVKVARVVSGQSLEVLGMAEQPNLISRVRLVGIDAPDFQQRPWGDESRQVLATLIGEPDKSVILEFDVSAKDKMGRTLAYVWKDQQLLNEEVVKQGYAIFVGRSPNHKYDQRLERAQQWARLMGKGIWNPENPMRVPPAEFRRRNL</sequence>
<dbReference type="RefSeq" id="WP_063872852.1">
    <property type="nucleotide sequence ID" value="NZ_CAWMRI010000139.1"/>
</dbReference>
<keyword evidence="3" id="KW-0378">Hydrolase</keyword>
<evidence type="ECO:0000256" key="2">
    <source>
        <dbReference type="ARBA" id="ARBA00022759"/>
    </source>
</evidence>
<reference evidence="5 6" key="1">
    <citation type="submission" date="2016-04" db="EMBL/GenBank/DDBJ databases">
        <title>Draft Genome Assembly of the Bloom-forming Cyanobacterium Nodularia spumigena Strain CENA596 in Shrimp Production Ponds.</title>
        <authorList>
            <person name="Popin R.V."/>
            <person name="Rigonato J."/>
            <person name="Abreu V.A."/>
            <person name="Andreote A.P."/>
            <person name="Silveira S.B."/>
            <person name="Odebrecht C."/>
            <person name="Fiore M.F."/>
        </authorList>
    </citation>
    <scope>NUCLEOTIDE SEQUENCE [LARGE SCALE GENOMIC DNA]</scope>
    <source>
        <strain evidence="5 6">CENA596</strain>
    </source>
</reference>
<dbReference type="OrthoDB" id="4376109at2"/>
<dbReference type="PROSITE" id="PS50830">
    <property type="entry name" value="TNASE_3"/>
    <property type="match status" value="1"/>
</dbReference>
<dbReference type="SMART" id="SM00318">
    <property type="entry name" value="SNc"/>
    <property type="match status" value="1"/>
</dbReference>
<dbReference type="EMBL" id="LWAJ01000139">
    <property type="protein sequence ID" value="KZL49708.1"/>
    <property type="molecule type" value="Genomic_DNA"/>
</dbReference>